<dbReference type="InterPro" id="IPR032675">
    <property type="entry name" value="LRR_dom_sf"/>
</dbReference>
<feature type="region of interest" description="Disordered" evidence="20">
    <location>
        <begin position="410"/>
        <end position="456"/>
    </location>
</feature>
<keyword evidence="5" id="KW-0433">Leucine-rich repeat</keyword>
<dbReference type="Gene3D" id="3.30.200.20">
    <property type="entry name" value="Phosphorylase Kinase, domain 1"/>
    <property type="match status" value="1"/>
</dbReference>
<evidence type="ECO:0000256" key="7">
    <source>
        <dbReference type="ARBA" id="ARBA00022692"/>
    </source>
</evidence>
<evidence type="ECO:0000256" key="2">
    <source>
        <dbReference type="ARBA" id="ARBA00008684"/>
    </source>
</evidence>
<dbReference type="EC" id="2.7.11.1" evidence="3"/>
<dbReference type="InterPro" id="IPR001611">
    <property type="entry name" value="Leu-rich_rpt"/>
</dbReference>
<dbReference type="PROSITE" id="PS51450">
    <property type="entry name" value="LRR"/>
    <property type="match status" value="2"/>
</dbReference>
<keyword evidence="11" id="KW-0418">Kinase</keyword>
<dbReference type="SMART" id="SM00220">
    <property type="entry name" value="S_TKc"/>
    <property type="match status" value="1"/>
</dbReference>
<evidence type="ECO:0000256" key="21">
    <source>
        <dbReference type="SAM" id="Phobius"/>
    </source>
</evidence>
<evidence type="ECO:0000256" key="13">
    <source>
        <dbReference type="ARBA" id="ARBA00022989"/>
    </source>
</evidence>
<feature type="compositionally biased region" description="Low complexity" evidence="20">
    <location>
        <begin position="420"/>
        <end position="430"/>
    </location>
</feature>
<evidence type="ECO:0000256" key="12">
    <source>
        <dbReference type="ARBA" id="ARBA00022840"/>
    </source>
</evidence>
<keyword evidence="13 21" id="KW-1133">Transmembrane helix</keyword>
<dbReference type="InterPro" id="IPR000719">
    <property type="entry name" value="Prot_kinase_dom"/>
</dbReference>
<feature type="binding site" evidence="19">
    <location>
        <position position="590"/>
    </location>
    <ligand>
        <name>ATP</name>
        <dbReference type="ChEBI" id="CHEBI:30616"/>
    </ligand>
</feature>
<dbReference type="FunFam" id="1.10.510.10:FF:001023">
    <property type="entry name" value="Os07g0541700 protein"/>
    <property type="match status" value="1"/>
</dbReference>
<dbReference type="GO" id="GO:0016020">
    <property type="term" value="C:membrane"/>
    <property type="evidence" value="ECO:0007669"/>
    <property type="project" value="UniProtKB-SubCell"/>
</dbReference>
<dbReference type="Gene3D" id="3.80.10.10">
    <property type="entry name" value="Ribonuclease Inhibitor"/>
    <property type="match status" value="2"/>
</dbReference>
<dbReference type="Proteomes" id="UP001206925">
    <property type="component" value="Unassembled WGS sequence"/>
</dbReference>
<dbReference type="InterPro" id="IPR052422">
    <property type="entry name" value="Auxin_Ser/Thr_Kinase"/>
</dbReference>
<dbReference type="FunFam" id="3.80.10.10:FF:000190">
    <property type="entry name" value="Receptor-like kinase TMK4"/>
    <property type="match status" value="1"/>
</dbReference>
<evidence type="ECO:0000256" key="8">
    <source>
        <dbReference type="ARBA" id="ARBA00022729"/>
    </source>
</evidence>
<evidence type="ECO:0000256" key="14">
    <source>
        <dbReference type="ARBA" id="ARBA00023136"/>
    </source>
</evidence>
<dbReference type="Pfam" id="PF00560">
    <property type="entry name" value="LRR_1"/>
    <property type="match status" value="2"/>
</dbReference>
<evidence type="ECO:0000313" key="23">
    <source>
        <dbReference type="EMBL" id="KAI7735885.1"/>
    </source>
</evidence>
<name>A0AAD5C6G5_AMBAR</name>
<comment type="catalytic activity">
    <reaction evidence="17">
        <text>L-threonyl-[protein] + ATP = O-phospho-L-threonyl-[protein] + ADP + H(+)</text>
        <dbReference type="Rhea" id="RHEA:46608"/>
        <dbReference type="Rhea" id="RHEA-COMP:11060"/>
        <dbReference type="Rhea" id="RHEA-COMP:11605"/>
        <dbReference type="ChEBI" id="CHEBI:15378"/>
        <dbReference type="ChEBI" id="CHEBI:30013"/>
        <dbReference type="ChEBI" id="CHEBI:30616"/>
        <dbReference type="ChEBI" id="CHEBI:61977"/>
        <dbReference type="ChEBI" id="CHEBI:456216"/>
        <dbReference type="EC" id="2.7.11.1"/>
    </reaction>
</comment>
<dbReference type="GO" id="GO:0005524">
    <property type="term" value="F:ATP binding"/>
    <property type="evidence" value="ECO:0007669"/>
    <property type="project" value="UniProtKB-UniRule"/>
</dbReference>
<dbReference type="PROSITE" id="PS50011">
    <property type="entry name" value="PROTEIN_KINASE_DOM"/>
    <property type="match status" value="1"/>
</dbReference>
<evidence type="ECO:0000256" key="17">
    <source>
        <dbReference type="ARBA" id="ARBA00047899"/>
    </source>
</evidence>
<gene>
    <name evidence="23" type="ORF">M8C21_018952</name>
</gene>
<protein>
    <recommendedName>
        <fullName evidence="3">non-specific serine/threonine protein kinase</fullName>
        <ecNumber evidence="3">2.7.11.1</ecNumber>
    </recommendedName>
</protein>
<evidence type="ECO:0000256" key="20">
    <source>
        <dbReference type="SAM" id="MobiDB-lite"/>
    </source>
</evidence>
<dbReference type="PANTHER" id="PTHR47986">
    <property type="entry name" value="OSJNBA0070M12.3 PROTEIN"/>
    <property type="match status" value="1"/>
</dbReference>
<evidence type="ECO:0000259" key="22">
    <source>
        <dbReference type="PROSITE" id="PS50011"/>
    </source>
</evidence>
<dbReference type="InterPro" id="IPR011009">
    <property type="entry name" value="Kinase-like_dom_sf"/>
</dbReference>
<dbReference type="FunFam" id="3.30.200.20:FF:000226">
    <property type="entry name" value="receptor protein kinase TMK1"/>
    <property type="match status" value="1"/>
</dbReference>
<evidence type="ECO:0000256" key="15">
    <source>
        <dbReference type="ARBA" id="ARBA00023170"/>
    </source>
</evidence>
<dbReference type="EMBL" id="JAMZMK010009423">
    <property type="protein sequence ID" value="KAI7735885.1"/>
    <property type="molecule type" value="Genomic_DNA"/>
</dbReference>
<dbReference type="GO" id="GO:0051707">
    <property type="term" value="P:response to other organism"/>
    <property type="evidence" value="ECO:0007669"/>
    <property type="project" value="UniProtKB-ARBA"/>
</dbReference>
<dbReference type="InterPro" id="IPR013210">
    <property type="entry name" value="LRR_N_plant-typ"/>
</dbReference>
<comment type="similarity">
    <text evidence="2">Belongs to the protein kinase superfamily. Ser/Thr protein kinase family.</text>
</comment>
<feature type="transmembrane region" description="Helical" evidence="21">
    <location>
        <begin position="461"/>
        <end position="483"/>
    </location>
</feature>
<dbReference type="SMART" id="SM00369">
    <property type="entry name" value="LRR_TYP"/>
    <property type="match status" value="8"/>
</dbReference>
<keyword evidence="7 21" id="KW-0812">Transmembrane</keyword>
<keyword evidence="24" id="KW-1185">Reference proteome</keyword>
<dbReference type="InterPro" id="IPR003591">
    <property type="entry name" value="Leu-rich_rpt_typical-subtyp"/>
</dbReference>
<accession>A0AAD5C6G5</accession>
<evidence type="ECO:0000256" key="11">
    <source>
        <dbReference type="ARBA" id="ARBA00022777"/>
    </source>
</evidence>
<dbReference type="GO" id="GO:0006952">
    <property type="term" value="P:defense response"/>
    <property type="evidence" value="ECO:0007669"/>
    <property type="project" value="UniProtKB-ARBA"/>
</dbReference>
<dbReference type="InterPro" id="IPR017441">
    <property type="entry name" value="Protein_kinase_ATP_BS"/>
</dbReference>
<feature type="domain" description="Protein kinase" evidence="22">
    <location>
        <begin position="562"/>
        <end position="751"/>
    </location>
</feature>
<evidence type="ECO:0000313" key="24">
    <source>
        <dbReference type="Proteomes" id="UP001206925"/>
    </source>
</evidence>
<dbReference type="Pfam" id="PF08263">
    <property type="entry name" value="LRRNT_2"/>
    <property type="match status" value="2"/>
</dbReference>
<keyword evidence="14 21" id="KW-0472">Membrane</keyword>
<proteinExistence type="inferred from homology"/>
<evidence type="ECO:0000256" key="9">
    <source>
        <dbReference type="ARBA" id="ARBA00022737"/>
    </source>
</evidence>
<dbReference type="Pfam" id="PF00069">
    <property type="entry name" value="Pkinase"/>
    <property type="match status" value="1"/>
</dbReference>
<keyword evidence="16" id="KW-0325">Glycoprotein</keyword>
<evidence type="ECO:0000256" key="1">
    <source>
        <dbReference type="ARBA" id="ARBA00004167"/>
    </source>
</evidence>
<dbReference type="AlphaFoldDB" id="A0AAD5C6G5"/>
<keyword evidence="6" id="KW-0808">Transferase</keyword>
<evidence type="ECO:0000256" key="3">
    <source>
        <dbReference type="ARBA" id="ARBA00012513"/>
    </source>
</evidence>
<dbReference type="SUPFAM" id="SSF52058">
    <property type="entry name" value="L domain-like"/>
    <property type="match status" value="1"/>
</dbReference>
<comment type="catalytic activity">
    <reaction evidence="18">
        <text>L-seryl-[protein] + ATP = O-phospho-L-seryl-[protein] + ADP + H(+)</text>
        <dbReference type="Rhea" id="RHEA:17989"/>
        <dbReference type="Rhea" id="RHEA-COMP:9863"/>
        <dbReference type="Rhea" id="RHEA-COMP:11604"/>
        <dbReference type="ChEBI" id="CHEBI:15378"/>
        <dbReference type="ChEBI" id="CHEBI:29999"/>
        <dbReference type="ChEBI" id="CHEBI:30616"/>
        <dbReference type="ChEBI" id="CHEBI:83421"/>
        <dbReference type="ChEBI" id="CHEBI:456216"/>
        <dbReference type="EC" id="2.7.11.1"/>
    </reaction>
</comment>
<evidence type="ECO:0000256" key="5">
    <source>
        <dbReference type="ARBA" id="ARBA00022614"/>
    </source>
</evidence>
<evidence type="ECO:0000256" key="10">
    <source>
        <dbReference type="ARBA" id="ARBA00022741"/>
    </source>
</evidence>
<dbReference type="GO" id="GO:0004674">
    <property type="term" value="F:protein serine/threonine kinase activity"/>
    <property type="evidence" value="ECO:0007669"/>
    <property type="project" value="UniProtKB-KW"/>
</dbReference>
<dbReference type="Pfam" id="PF13855">
    <property type="entry name" value="LRR_8"/>
    <property type="match status" value="3"/>
</dbReference>
<sequence length="751" mass="80416">MQSLKTNLSPLQTLDWSDPNPCKWEQIQCLNNRVTRIQIGNKNLKGTLPKTLNTLTNLQVLEFQNNQLTGSLPSLAGLTQLQNLLLSRNNFTSIPNDFFDGMTSLQHVYLDYNNFASWVVPDSLKSASSLQIFSATSANVTGLIPGFFGGDSFPGLTALHLSFNYLEGGLPESFSGSSIQSLWLNGQNSRNKLNGSIDVIRNMTELTQVWLHGNEFSGAIPDLSGLSGLEDLSLRDNSLTGVVPEGLMGLESLKVVNLTNNLLQGPTPRFGKNVAVDLAGVNSFCLPDAGVGCDDRVNSLLAVAKDLGYPRIFAENWKGNDPCDSWLGISCSSGGNVTVVNLQRMGLTGGVSPSFSSIKSLQRLILANNNLSGTIPEELKDLPNLVELDVSNNDLYGRVPNFRESVKVKSEGNLDIGKDGPSVTPVSPSGGSPGGQTRANGGGGSGGGGGGGGGKGSGMKVVAGSVGGVCALFFVGLLGVCVYKGKRKRVSGKPYQNTIVIHPRHSSSDGDAVKVTIAGSSTNGGASESFSQTSSGTRDIHVVEAGNMVISIQVLKSVTNNFSKDNILGKGGFGTVYKGELHDGTKIAVKRMESGVISDKGLEEFKSEIAVLTKVRHRHLVALLGYCLDGNERLLVYEYMPQGTLSRFLFDWQEEDLKPLEWTKRLVIALDVARGVEYLHGLAQQSFIHRDLKPTNILLGDDMRAKVADFGLVRLAPDGKASIVTRLAGTFGYLAPEYAGIHRCLSYFCFF</sequence>
<evidence type="ECO:0000256" key="16">
    <source>
        <dbReference type="ARBA" id="ARBA00023180"/>
    </source>
</evidence>
<dbReference type="SUPFAM" id="SSF56112">
    <property type="entry name" value="Protein kinase-like (PK-like)"/>
    <property type="match status" value="1"/>
</dbReference>
<dbReference type="PANTHER" id="PTHR47986:SF34">
    <property type="entry name" value="RECEPTOR-LIKE KINASE TMK2"/>
    <property type="match status" value="1"/>
</dbReference>
<keyword evidence="10 19" id="KW-0547">Nucleotide-binding</keyword>
<dbReference type="PROSITE" id="PS00108">
    <property type="entry name" value="PROTEIN_KINASE_ST"/>
    <property type="match status" value="1"/>
</dbReference>
<organism evidence="23 24">
    <name type="scientific">Ambrosia artemisiifolia</name>
    <name type="common">Common ragweed</name>
    <dbReference type="NCBI Taxonomy" id="4212"/>
    <lineage>
        <taxon>Eukaryota</taxon>
        <taxon>Viridiplantae</taxon>
        <taxon>Streptophyta</taxon>
        <taxon>Embryophyta</taxon>
        <taxon>Tracheophyta</taxon>
        <taxon>Spermatophyta</taxon>
        <taxon>Magnoliopsida</taxon>
        <taxon>eudicotyledons</taxon>
        <taxon>Gunneridae</taxon>
        <taxon>Pentapetalae</taxon>
        <taxon>asterids</taxon>
        <taxon>campanulids</taxon>
        <taxon>Asterales</taxon>
        <taxon>Asteraceae</taxon>
        <taxon>Asteroideae</taxon>
        <taxon>Heliantheae alliance</taxon>
        <taxon>Heliantheae</taxon>
        <taxon>Ambrosia</taxon>
    </lineage>
</organism>
<comment type="subcellular location">
    <subcellularLocation>
        <location evidence="1">Membrane</location>
        <topology evidence="1">Single-pass membrane protein</topology>
    </subcellularLocation>
</comment>
<evidence type="ECO:0000256" key="4">
    <source>
        <dbReference type="ARBA" id="ARBA00022527"/>
    </source>
</evidence>
<dbReference type="FunFam" id="3.80.10.10:FF:000129">
    <property type="entry name" value="Leucine-rich repeat receptor-like kinase"/>
    <property type="match status" value="1"/>
</dbReference>
<keyword evidence="9" id="KW-0677">Repeat</keyword>
<evidence type="ECO:0000256" key="18">
    <source>
        <dbReference type="ARBA" id="ARBA00048679"/>
    </source>
</evidence>
<keyword evidence="12 19" id="KW-0067">ATP-binding</keyword>
<feature type="compositionally biased region" description="Gly residues" evidence="20">
    <location>
        <begin position="440"/>
        <end position="456"/>
    </location>
</feature>
<keyword evidence="15" id="KW-0675">Receptor</keyword>
<dbReference type="InterPro" id="IPR008271">
    <property type="entry name" value="Ser/Thr_kinase_AS"/>
</dbReference>
<keyword evidence="8" id="KW-0732">Signal</keyword>
<keyword evidence="4" id="KW-0723">Serine/threonine-protein kinase</keyword>
<evidence type="ECO:0000256" key="6">
    <source>
        <dbReference type="ARBA" id="ARBA00022679"/>
    </source>
</evidence>
<evidence type="ECO:0000256" key="19">
    <source>
        <dbReference type="PROSITE-ProRule" id="PRU10141"/>
    </source>
</evidence>
<dbReference type="Gene3D" id="1.10.510.10">
    <property type="entry name" value="Transferase(Phosphotransferase) domain 1"/>
    <property type="match status" value="1"/>
</dbReference>
<dbReference type="PROSITE" id="PS00107">
    <property type="entry name" value="PROTEIN_KINASE_ATP"/>
    <property type="match status" value="1"/>
</dbReference>
<comment type="caution">
    <text evidence="23">The sequence shown here is derived from an EMBL/GenBank/DDBJ whole genome shotgun (WGS) entry which is preliminary data.</text>
</comment>
<reference evidence="23" key="1">
    <citation type="submission" date="2022-06" db="EMBL/GenBank/DDBJ databases">
        <title>Uncovering the hologenomic basis of an extraordinary plant invasion.</title>
        <authorList>
            <person name="Bieker V.C."/>
            <person name="Martin M.D."/>
            <person name="Gilbert T."/>
            <person name="Hodgins K."/>
            <person name="Battlay P."/>
            <person name="Petersen B."/>
            <person name="Wilson J."/>
        </authorList>
    </citation>
    <scope>NUCLEOTIDE SEQUENCE</scope>
    <source>
        <strain evidence="23">AA19_3_7</strain>
        <tissue evidence="23">Leaf</tissue>
    </source>
</reference>